<dbReference type="EMBL" id="CP109441">
    <property type="protein sequence ID" value="WUV44976.1"/>
    <property type="molecule type" value="Genomic_DNA"/>
</dbReference>
<protein>
    <submittedName>
        <fullName evidence="3">AbrB/MazE/SpoVT family DNA-binding domain-containing protein</fullName>
    </submittedName>
</protein>
<dbReference type="EMBL" id="CP109441">
    <property type="protein sequence ID" value="WUV44927.1"/>
    <property type="molecule type" value="Genomic_DNA"/>
</dbReference>
<sequence>MMTVSIINDRARLSGRRIFAEMGWLAGHPITYSVAGNLVAICTAQPDAARQTIGRLGQVRLPAAVRRATGIALGDALLLIGLPSVGMVAVVPSRVVHEALSSALANLQGNA</sequence>
<evidence type="ECO:0000313" key="3">
    <source>
        <dbReference type="EMBL" id="WUV44976.1"/>
    </source>
</evidence>
<dbReference type="Proteomes" id="UP001432062">
    <property type="component" value="Chromosome"/>
</dbReference>
<evidence type="ECO:0000313" key="2">
    <source>
        <dbReference type="EMBL" id="WUV44927.1"/>
    </source>
</evidence>
<dbReference type="InterPro" id="IPR037914">
    <property type="entry name" value="SpoVT-AbrB_sf"/>
</dbReference>
<keyword evidence="3" id="KW-0238">DNA-binding</keyword>
<proteinExistence type="predicted"/>
<keyword evidence="4" id="KW-1185">Reference proteome</keyword>
<reference evidence="3" key="1">
    <citation type="submission" date="2022-10" db="EMBL/GenBank/DDBJ databases">
        <title>The complete genomes of actinobacterial strains from the NBC collection.</title>
        <authorList>
            <person name="Joergensen T.S."/>
            <person name="Alvarez Arevalo M."/>
            <person name="Sterndorff E.B."/>
            <person name="Faurdal D."/>
            <person name="Vuksanovic O."/>
            <person name="Mourched A.-S."/>
            <person name="Charusanti P."/>
            <person name="Shaw S."/>
            <person name="Blin K."/>
            <person name="Weber T."/>
        </authorList>
    </citation>
    <scope>NUCLEOTIDE SEQUENCE</scope>
    <source>
        <strain evidence="3">NBC_01482</strain>
    </source>
</reference>
<gene>
    <name evidence="2" type="ORF">OG563_38255</name>
    <name evidence="3" type="ORF">OG563_38565</name>
</gene>
<evidence type="ECO:0000259" key="1">
    <source>
        <dbReference type="SMART" id="SM00966"/>
    </source>
</evidence>
<name>A0ABZ1YSU5_9NOCA</name>
<evidence type="ECO:0000313" key="4">
    <source>
        <dbReference type="Proteomes" id="UP001432062"/>
    </source>
</evidence>
<organism evidence="3 4">
    <name type="scientific">Nocardia vinacea</name>
    <dbReference type="NCBI Taxonomy" id="96468"/>
    <lineage>
        <taxon>Bacteria</taxon>
        <taxon>Bacillati</taxon>
        <taxon>Actinomycetota</taxon>
        <taxon>Actinomycetes</taxon>
        <taxon>Mycobacteriales</taxon>
        <taxon>Nocardiaceae</taxon>
        <taxon>Nocardia</taxon>
    </lineage>
</organism>
<dbReference type="SUPFAM" id="SSF89447">
    <property type="entry name" value="AbrB/MazE/MraZ-like"/>
    <property type="match status" value="1"/>
</dbReference>
<dbReference type="RefSeq" id="WP_329408163.1">
    <property type="nucleotide sequence ID" value="NZ_CP109441.1"/>
</dbReference>
<feature type="domain" description="SpoVT-AbrB" evidence="1">
    <location>
        <begin position="51"/>
        <end position="98"/>
    </location>
</feature>
<dbReference type="GO" id="GO:0003677">
    <property type="term" value="F:DNA binding"/>
    <property type="evidence" value="ECO:0007669"/>
    <property type="project" value="UniProtKB-KW"/>
</dbReference>
<dbReference type="SMART" id="SM00966">
    <property type="entry name" value="SpoVT_AbrB"/>
    <property type="match status" value="1"/>
</dbReference>
<accession>A0ABZ1YSU5</accession>
<dbReference type="InterPro" id="IPR007159">
    <property type="entry name" value="SpoVT-AbrB_dom"/>
</dbReference>